<feature type="signal peptide" evidence="1">
    <location>
        <begin position="1"/>
        <end position="22"/>
    </location>
</feature>
<evidence type="ECO:0000313" key="2">
    <source>
        <dbReference type="EMBL" id="ADY59532.1"/>
    </source>
</evidence>
<dbReference type="AlphaFoldDB" id="F0SHQ2"/>
<feature type="chain" id="PRO_5003260385" evidence="1">
    <location>
        <begin position="23"/>
        <end position="247"/>
    </location>
</feature>
<protein>
    <submittedName>
        <fullName evidence="2">Uncharacterized protein</fullName>
    </submittedName>
</protein>
<proteinExistence type="predicted"/>
<evidence type="ECO:0000313" key="3">
    <source>
        <dbReference type="Proteomes" id="UP000006860"/>
    </source>
</evidence>
<organism evidence="2 3">
    <name type="scientific">Rubinisphaera brasiliensis (strain ATCC 49424 / DSM 5305 / JCM 21570 / IAM 15109 / NBRC 103401 / IFAM 1448)</name>
    <name type="common">Planctomyces brasiliensis</name>
    <dbReference type="NCBI Taxonomy" id="756272"/>
    <lineage>
        <taxon>Bacteria</taxon>
        <taxon>Pseudomonadati</taxon>
        <taxon>Planctomycetota</taxon>
        <taxon>Planctomycetia</taxon>
        <taxon>Planctomycetales</taxon>
        <taxon>Planctomycetaceae</taxon>
        <taxon>Rubinisphaera</taxon>
    </lineage>
</organism>
<evidence type="ECO:0000256" key="1">
    <source>
        <dbReference type="SAM" id="SignalP"/>
    </source>
</evidence>
<dbReference type="KEGG" id="pbs:Plabr_1923"/>
<keyword evidence="1" id="KW-0732">Signal</keyword>
<accession>F0SHQ2</accession>
<dbReference type="Proteomes" id="UP000006860">
    <property type="component" value="Chromosome"/>
</dbReference>
<gene>
    <name evidence="2" type="ordered locus">Plabr_1923</name>
</gene>
<dbReference type="HOGENOM" id="CLU_1123846_0_0_0"/>
<dbReference type="EMBL" id="CP002546">
    <property type="protein sequence ID" value="ADY59532.1"/>
    <property type="molecule type" value="Genomic_DNA"/>
</dbReference>
<name>F0SHQ2_RUBBR</name>
<dbReference type="STRING" id="756272.Plabr_1923"/>
<reference evidence="3" key="1">
    <citation type="submission" date="2011-02" db="EMBL/GenBank/DDBJ databases">
        <title>The complete genome of Planctomyces brasiliensis DSM 5305.</title>
        <authorList>
            <person name="Lucas S."/>
            <person name="Copeland A."/>
            <person name="Lapidus A."/>
            <person name="Bruce D."/>
            <person name="Goodwin L."/>
            <person name="Pitluck S."/>
            <person name="Kyrpides N."/>
            <person name="Mavromatis K."/>
            <person name="Pagani I."/>
            <person name="Ivanova N."/>
            <person name="Ovchinnikova G."/>
            <person name="Lu M."/>
            <person name="Detter J.C."/>
            <person name="Han C."/>
            <person name="Land M."/>
            <person name="Hauser L."/>
            <person name="Markowitz V."/>
            <person name="Cheng J.-F."/>
            <person name="Hugenholtz P."/>
            <person name="Woyke T."/>
            <person name="Wu D."/>
            <person name="Tindall B."/>
            <person name="Pomrenke H.G."/>
            <person name="Brambilla E."/>
            <person name="Klenk H.-P."/>
            <person name="Eisen J.A."/>
        </authorList>
    </citation>
    <scope>NUCLEOTIDE SEQUENCE [LARGE SCALE GENOMIC DNA]</scope>
    <source>
        <strain evidence="3">ATCC 49424 / DSM 5305 / JCM 21570 / NBRC 103401 / IFAM 1448</strain>
    </source>
</reference>
<dbReference type="RefSeq" id="WP_013628259.1">
    <property type="nucleotide sequence ID" value="NC_015174.1"/>
</dbReference>
<dbReference type="eggNOG" id="ENOG5033272">
    <property type="taxonomic scope" value="Bacteria"/>
</dbReference>
<dbReference type="OrthoDB" id="191687at2"/>
<keyword evidence="3" id="KW-1185">Reference proteome</keyword>
<sequence>MQRLIVSLVVCGVLILSQSLPAQESTSKPEKAEATAPKHEFTSVDDVLSEGTFQVDVLELVVPEEAEQIARKLKEFAQEHPVWFATQAALRKPGEPIPYDKRMGITEEEYKIFNDSPKLVKARKTRTATLRIHKFGSSYVFDGDRDLPSLTSVTIDADGKFVRTPIGDFKRRTEHKTSADTPLGAWTGRTWSSLDGDLNTLEVTDAKLTLGVRAESGHTLILYEIKGFSPKGKFRLSRMLAFDPNQE</sequence>